<dbReference type="EMBL" id="JANHOG010000341">
    <property type="protein sequence ID" value="KAJ3555333.1"/>
    <property type="molecule type" value="Genomic_DNA"/>
</dbReference>
<sequence>MDVSTPTQLLCAIFLVVFVVSWYAEKRRRLPLPPGPKPLPFFGNLFDVPRSRPYLEYVKWAYRYDSDVLFIQLPSQPAVILNTVEAARDLLDKRSSIYSDKPQTVMDELVGWNWAIPTMPYGHRWRQSRRYFHQHFHAGAVHKYREMQTRGVRAYLRRQLEADGGKATTLSVMHLVSAVIMDVTYGIRIKGMDDSFVTEIQDAIISFNEMKVPGAFWVNVFPFLKHLPRWVPGVTFHRYGEMHRPRVAAVREHPFSQTVQDMEHGVAPPSVMQSLIQTIQKRYGDSKEYEEQEGFIKDAGSTAYGAAVETTYATICWFILAMAIYPQVQEKAQRELDHVIGRNRLPEYEDLDSLPYIQALVLESLRWIPNIPMGVPHRVLEEDEYRGYRIPKGSTMIPNIWAMCHEEADYPNPYVFDPERFLTKDWRINPEVRDPSTFVFGFGRRICAGRYFAKQSLFLTISSVLSVYNVRPMNGEDNKPLSLNISDYIPKEGLFLHPERLDCVFVPRSAQATKLIRQSVE</sequence>
<organism evidence="1 2">
    <name type="scientific">Phlebia brevispora</name>
    <dbReference type="NCBI Taxonomy" id="194682"/>
    <lineage>
        <taxon>Eukaryota</taxon>
        <taxon>Fungi</taxon>
        <taxon>Dikarya</taxon>
        <taxon>Basidiomycota</taxon>
        <taxon>Agaricomycotina</taxon>
        <taxon>Agaricomycetes</taxon>
        <taxon>Polyporales</taxon>
        <taxon>Meruliaceae</taxon>
        <taxon>Phlebia</taxon>
    </lineage>
</organism>
<proteinExistence type="predicted"/>
<evidence type="ECO:0000313" key="1">
    <source>
        <dbReference type="EMBL" id="KAJ3555333.1"/>
    </source>
</evidence>
<protein>
    <submittedName>
        <fullName evidence="1">Uncharacterized protein</fullName>
    </submittedName>
</protein>
<evidence type="ECO:0000313" key="2">
    <source>
        <dbReference type="Proteomes" id="UP001148662"/>
    </source>
</evidence>
<reference evidence="1" key="1">
    <citation type="submission" date="2022-07" db="EMBL/GenBank/DDBJ databases">
        <title>Genome Sequence of Phlebia brevispora.</title>
        <authorList>
            <person name="Buettner E."/>
        </authorList>
    </citation>
    <scope>NUCLEOTIDE SEQUENCE</scope>
    <source>
        <strain evidence="1">MPL23</strain>
    </source>
</reference>
<dbReference type="Proteomes" id="UP001148662">
    <property type="component" value="Unassembled WGS sequence"/>
</dbReference>
<comment type="caution">
    <text evidence="1">The sequence shown here is derived from an EMBL/GenBank/DDBJ whole genome shotgun (WGS) entry which is preliminary data.</text>
</comment>
<name>A0ACC1T852_9APHY</name>
<keyword evidence="2" id="KW-1185">Reference proteome</keyword>
<gene>
    <name evidence="1" type="ORF">NM688_g2635</name>
</gene>
<accession>A0ACC1T852</accession>